<dbReference type="SUPFAM" id="SSF53474">
    <property type="entry name" value="alpha/beta-Hydrolases"/>
    <property type="match status" value="1"/>
</dbReference>
<evidence type="ECO:0000313" key="3">
    <source>
        <dbReference type="Proteomes" id="UP000000238"/>
    </source>
</evidence>
<dbReference type="PANTHER" id="PTHR42972">
    <property type="entry name" value="TOL-PAL SYSTEM PROTEIN TOLB"/>
    <property type="match status" value="1"/>
</dbReference>
<dbReference type="EMBL" id="CP000155">
    <property type="protein sequence ID" value="ABC28834.1"/>
    <property type="molecule type" value="Genomic_DNA"/>
</dbReference>
<dbReference type="KEGG" id="hch:HCH_02000"/>
<dbReference type="Gene3D" id="3.40.50.1820">
    <property type="entry name" value="alpha/beta hydrolase"/>
    <property type="match status" value="2"/>
</dbReference>
<dbReference type="STRING" id="349521.HCH_02000"/>
<sequence length="410" mass="44864">MNRFMTLKSAVVMTSTLAAGGAGLAVSPGRENIDLRRLNVDPAQISVSGLSSGAFVAMQAHVAYSKTFMGAGLVAGGPYGCAEGSLTQAVGRCMSQGDLPDTEKFIALTQAMADQGDIDRLEFLRDDRVWIFHGKSDRRVWAASSQRAAEMYQTLSGSQNVSVNIDLIDAGHAMPTQNFGADCAQSDSPYLGACEYDAAGLLLNHIYGPLAPAAPAIPENLLTFDQSLLSYSQYLDETGYIYVPDACREAQAACRVHIALHGCKQNRSTLQDTFARHAGYNAWAESNRIIVVYPQTSNDFMNRDGCWDWWGYADTGHGTLDYLTQKGPQMQFIKRIVDRLTGTTTPTSGSVVSACYREDNLSHSLAGRAHYFWWQYYAVGSMDYLGFSASHRTSLRCDKTDYCRSINTCI</sequence>
<dbReference type="RefSeq" id="WP_011395905.1">
    <property type="nucleotide sequence ID" value="NC_007645.1"/>
</dbReference>
<dbReference type="eggNOG" id="COG3509">
    <property type="taxonomic scope" value="Bacteria"/>
</dbReference>
<dbReference type="HOGENOM" id="CLU_042524_0_0_6"/>
<dbReference type="Proteomes" id="UP000000238">
    <property type="component" value="Chromosome"/>
</dbReference>
<protein>
    <submittedName>
        <fullName evidence="2">Probable poly(3-hydroxybutyrate) depolymerase</fullName>
    </submittedName>
</protein>
<keyword evidence="3" id="KW-1185">Reference proteome</keyword>
<reference evidence="2 3" key="1">
    <citation type="journal article" date="2005" name="Nucleic Acids Res.">
        <title>Genomic blueprint of Hahella chejuensis, a marine microbe producing an algicidal agent.</title>
        <authorList>
            <person name="Jeong H."/>
            <person name="Yim J.H."/>
            <person name="Lee C."/>
            <person name="Choi S.-H."/>
            <person name="Park Y.K."/>
            <person name="Yoon S.H."/>
            <person name="Hur C.-G."/>
            <person name="Kang H.-Y."/>
            <person name="Kim D."/>
            <person name="Lee H.H."/>
            <person name="Park K.H."/>
            <person name="Park S.-H."/>
            <person name="Park H.-S."/>
            <person name="Lee H.K."/>
            <person name="Oh T.K."/>
            <person name="Kim J.F."/>
        </authorList>
    </citation>
    <scope>NUCLEOTIDE SEQUENCE [LARGE SCALE GENOMIC DNA]</scope>
    <source>
        <strain evidence="2 3">KCTC 2396</strain>
    </source>
</reference>
<dbReference type="PANTHER" id="PTHR42972:SF8">
    <property type="entry name" value="POLYHYDROXYBUTYRATE DEPOLYMERASE"/>
    <property type="match status" value="1"/>
</dbReference>
<accession>Q2SKJ0</accession>
<feature type="signal peptide" evidence="1">
    <location>
        <begin position="1"/>
        <end position="24"/>
    </location>
</feature>
<evidence type="ECO:0000256" key="1">
    <source>
        <dbReference type="SAM" id="SignalP"/>
    </source>
</evidence>
<gene>
    <name evidence="2" type="ordered locus">HCH_02000</name>
</gene>
<name>Q2SKJ0_HAHCH</name>
<dbReference type="AlphaFoldDB" id="Q2SKJ0"/>
<proteinExistence type="predicted"/>
<evidence type="ECO:0000313" key="2">
    <source>
        <dbReference type="EMBL" id="ABC28834.1"/>
    </source>
</evidence>
<keyword evidence="1" id="KW-0732">Signal</keyword>
<dbReference type="OrthoDB" id="505233at2"/>
<organism evidence="2 3">
    <name type="scientific">Hahella chejuensis (strain KCTC 2396)</name>
    <dbReference type="NCBI Taxonomy" id="349521"/>
    <lineage>
        <taxon>Bacteria</taxon>
        <taxon>Pseudomonadati</taxon>
        <taxon>Pseudomonadota</taxon>
        <taxon>Gammaproteobacteria</taxon>
        <taxon>Oceanospirillales</taxon>
        <taxon>Hahellaceae</taxon>
        <taxon>Hahella</taxon>
    </lineage>
</organism>
<dbReference type="InterPro" id="IPR029058">
    <property type="entry name" value="AB_hydrolase_fold"/>
</dbReference>
<feature type="chain" id="PRO_5004215657" evidence="1">
    <location>
        <begin position="25"/>
        <end position="410"/>
    </location>
</feature>